<dbReference type="AlphaFoldDB" id="A0A7Y2H0W7"/>
<feature type="transmembrane region" description="Helical" evidence="1">
    <location>
        <begin position="101"/>
        <end position="119"/>
    </location>
</feature>
<dbReference type="EMBL" id="JABDJR010000040">
    <property type="protein sequence ID" value="NNF05346.1"/>
    <property type="molecule type" value="Genomic_DNA"/>
</dbReference>
<feature type="transmembrane region" description="Helical" evidence="1">
    <location>
        <begin position="219"/>
        <end position="237"/>
    </location>
</feature>
<feature type="transmembrane region" description="Helical" evidence="1">
    <location>
        <begin position="152"/>
        <end position="170"/>
    </location>
</feature>
<reference evidence="2 3" key="1">
    <citation type="submission" date="2020-03" db="EMBL/GenBank/DDBJ databases">
        <title>Metabolic flexibility allows generalist bacteria to become dominant in a frequently disturbed ecosystem.</title>
        <authorList>
            <person name="Chen Y.-J."/>
            <person name="Leung P.M."/>
            <person name="Bay S.K."/>
            <person name="Hugenholtz P."/>
            <person name="Kessler A.J."/>
            <person name="Shelley G."/>
            <person name="Waite D.W."/>
            <person name="Cook P.L."/>
            <person name="Greening C."/>
        </authorList>
    </citation>
    <scope>NUCLEOTIDE SEQUENCE [LARGE SCALE GENOMIC DNA]</scope>
    <source>
        <strain evidence="2">SS_bin_28</strain>
    </source>
</reference>
<name>A0A7Y2H0W7_UNCEI</name>
<protein>
    <submittedName>
        <fullName evidence="2">Uncharacterized protein</fullName>
    </submittedName>
</protein>
<feature type="transmembrane region" description="Helical" evidence="1">
    <location>
        <begin position="71"/>
        <end position="89"/>
    </location>
</feature>
<comment type="caution">
    <text evidence="2">The sequence shown here is derived from an EMBL/GenBank/DDBJ whole genome shotgun (WGS) entry which is preliminary data.</text>
</comment>
<sequence>MGASSQVKNQAWSKTFLFFGIVLAVYTVAFVLSRRMSSMEEAEVLSLGVALDLVLLVPVAFYFLVVRARGLSPLAMAPVFLLSLIAAYQVLPSNYHSPLKWFELVIFPFEMGLLGWLGWRATKGANKVRHSGEDAYVQMQQLSESLVGNKRVAAFLTAELAVFYYALFSWRSKPHTRRPATAVTHHLESGHGGIVFGFVMILAIEGFAVHMLLHKWNPVVAWIFTLSSLYGVLWMIADYRATVLRPLLFDDDHILFRAGLRYTIQVPKSQIVSLSQEKPSIKSGAQSLTLINAPSHWVTLREPMVAEGPYGMRRSVSAIGFTPDQTLPSL</sequence>
<feature type="transmembrane region" description="Helical" evidence="1">
    <location>
        <begin position="12"/>
        <end position="32"/>
    </location>
</feature>
<keyword evidence="1" id="KW-1133">Transmembrane helix</keyword>
<evidence type="ECO:0000313" key="3">
    <source>
        <dbReference type="Proteomes" id="UP000547674"/>
    </source>
</evidence>
<organism evidence="2 3">
    <name type="scientific">Eiseniibacteriota bacterium</name>
    <dbReference type="NCBI Taxonomy" id="2212470"/>
    <lineage>
        <taxon>Bacteria</taxon>
        <taxon>Candidatus Eiseniibacteriota</taxon>
    </lineage>
</organism>
<feature type="transmembrane region" description="Helical" evidence="1">
    <location>
        <begin position="191"/>
        <end position="213"/>
    </location>
</feature>
<gene>
    <name evidence="2" type="ORF">HKN21_01165</name>
</gene>
<feature type="transmembrane region" description="Helical" evidence="1">
    <location>
        <begin position="44"/>
        <end position="65"/>
    </location>
</feature>
<keyword evidence="1" id="KW-0812">Transmembrane</keyword>
<accession>A0A7Y2H0W7</accession>
<proteinExistence type="predicted"/>
<dbReference type="Proteomes" id="UP000547674">
    <property type="component" value="Unassembled WGS sequence"/>
</dbReference>
<evidence type="ECO:0000313" key="2">
    <source>
        <dbReference type="EMBL" id="NNF05346.1"/>
    </source>
</evidence>
<keyword evidence="1" id="KW-0472">Membrane</keyword>
<evidence type="ECO:0000256" key="1">
    <source>
        <dbReference type="SAM" id="Phobius"/>
    </source>
</evidence>